<keyword evidence="1" id="KW-0472">Membrane</keyword>
<feature type="transmembrane region" description="Helical" evidence="1">
    <location>
        <begin position="7"/>
        <end position="26"/>
    </location>
</feature>
<keyword evidence="3" id="KW-1185">Reference proteome</keyword>
<comment type="caution">
    <text evidence="2">The sequence shown here is derived from an EMBL/GenBank/DDBJ whole genome shotgun (WGS) entry which is preliminary data.</text>
</comment>
<feature type="transmembrane region" description="Helical" evidence="1">
    <location>
        <begin position="38"/>
        <end position="61"/>
    </location>
</feature>
<evidence type="ECO:0000256" key="1">
    <source>
        <dbReference type="SAM" id="Phobius"/>
    </source>
</evidence>
<dbReference type="EMBL" id="PSKQ01000018">
    <property type="protein sequence ID" value="MBE8720772.1"/>
    <property type="molecule type" value="Genomic_DNA"/>
</dbReference>
<proteinExistence type="predicted"/>
<evidence type="ECO:0000313" key="2">
    <source>
        <dbReference type="EMBL" id="MBE8720772.1"/>
    </source>
</evidence>
<feature type="transmembrane region" description="Helical" evidence="1">
    <location>
        <begin position="73"/>
        <end position="92"/>
    </location>
</feature>
<reference evidence="2 3" key="1">
    <citation type="submission" date="2018-02" db="EMBL/GenBank/DDBJ databases">
        <title>Sphingobacterium KA21.</title>
        <authorList>
            <person name="Vasarhelyi B.M."/>
            <person name="Deshmukh S."/>
            <person name="Balint B."/>
            <person name="Kukolya J."/>
        </authorList>
    </citation>
    <scope>NUCLEOTIDE SEQUENCE [LARGE SCALE GENOMIC DNA]</scope>
    <source>
        <strain evidence="2 3">Ka21</strain>
    </source>
</reference>
<protein>
    <recommendedName>
        <fullName evidence="4">Cardiolipin synthase N-terminal domain-containing protein</fullName>
    </recommendedName>
</protein>
<name>A0ABR9T815_9SPHI</name>
<evidence type="ECO:0008006" key="4">
    <source>
        <dbReference type="Google" id="ProtNLM"/>
    </source>
</evidence>
<keyword evidence="1" id="KW-0812">Transmembrane</keyword>
<evidence type="ECO:0000313" key="3">
    <source>
        <dbReference type="Proteomes" id="UP000618319"/>
    </source>
</evidence>
<keyword evidence="1" id="KW-1133">Transmembrane helix</keyword>
<accession>A0ABR9T815</accession>
<dbReference type="Proteomes" id="UP000618319">
    <property type="component" value="Unassembled WGS sequence"/>
</dbReference>
<gene>
    <name evidence="2" type="ORF">C4F40_08550</name>
</gene>
<organism evidence="2 3">
    <name type="scientific">Sphingobacterium pedocola</name>
    <dbReference type="NCBI Taxonomy" id="2082722"/>
    <lineage>
        <taxon>Bacteria</taxon>
        <taxon>Pseudomonadati</taxon>
        <taxon>Bacteroidota</taxon>
        <taxon>Sphingobacteriia</taxon>
        <taxon>Sphingobacteriales</taxon>
        <taxon>Sphingobacteriaceae</taxon>
        <taxon>Sphingobacterium</taxon>
    </lineage>
</organism>
<sequence>MTKQQNLIIPLTLLLLPLISITAWFLLDGGISHGYNFIYYWIWIIGFLIVFNTVVAVLLIYKSIKRINTFEYSRIFYIGLALLIGSTLYFMVNLN</sequence>